<evidence type="ECO:0000256" key="5">
    <source>
        <dbReference type="ARBA" id="ARBA00022692"/>
    </source>
</evidence>
<comment type="function">
    <text evidence="11">Mediates influx of magnesium ions. Alternates between open and closed states. Activated by low cytoplasmic Mg(2+) levels. Inactive when cytoplasmic Mg(2+) levels are high.</text>
</comment>
<name>A0A970B9Z0_9GAMM</name>
<evidence type="ECO:0000313" key="14">
    <source>
        <dbReference type="Proteomes" id="UP000653472"/>
    </source>
</evidence>
<dbReference type="InterPro" id="IPR045863">
    <property type="entry name" value="CorA_TM1_TM2"/>
</dbReference>
<dbReference type="PANTHER" id="PTHR46494">
    <property type="entry name" value="CORA FAMILY METAL ION TRANSPORTER (EUROFUNG)"/>
    <property type="match status" value="1"/>
</dbReference>
<evidence type="ECO:0000256" key="7">
    <source>
        <dbReference type="ARBA" id="ARBA00022989"/>
    </source>
</evidence>
<reference evidence="13" key="1">
    <citation type="submission" date="2020-03" db="EMBL/GenBank/DDBJ databases">
        <title>Solimonas marina sp. nov., isolated from deep seawater of the Pacific Ocean.</title>
        <authorList>
            <person name="Liu X."/>
            <person name="Lai Q."/>
            <person name="Sun F."/>
            <person name="Gai Y."/>
            <person name="Li G."/>
            <person name="Shao Z."/>
        </authorList>
    </citation>
    <scope>NUCLEOTIDE SEQUENCE</scope>
    <source>
        <strain evidence="13">C16B3</strain>
    </source>
</reference>
<comment type="catalytic activity">
    <reaction evidence="10">
        <text>Mg(2+)(in) = Mg(2+)(out)</text>
        <dbReference type="Rhea" id="RHEA:29827"/>
        <dbReference type="ChEBI" id="CHEBI:18420"/>
    </reaction>
</comment>
<evidence type="ECO:0000256" key="11">
    <source>
        <dbReference type="ARBA" id="ARBA00045497"/>
    </source>
</evidence>
<evidence type="ECO:0000256" key="1">
    <source>
        <dbReference type="ARBA" id="ARBA00004651"/>
    </source>
</evidence>
<evidence type="ECO:0000256" key="4">
    <source>
        <dbReference type="ARBA" id="ARBA00022475"/>
    </source>
</evidence>
<dbReference type="RefSeq" id="WP_168149171.1">
    <property type="nucleotide sequence ID" value="NZ_JAAVXB010000010.1"/>
</dbReference>
<keyword evidence="4" id="KW-1003">Cell membrane</keyword>
<proteinExistence type="inferred from homology"/>
<keyword evidence="3" id="KW-0813">Transport</keyword>
<dbReference type="GO" id="GO:0000287">
    <property type="term" value="F:magnesium ion binding"/>
    <property type="evidence" value="ECO:0007669"/>
    <property type="project" value="TreeGrafter"/>
</dbReference>
<dbReference type="GO" id="GO:0005886">
    <property type="term" value="C:plasma membrane"/>
    <property type="evidence" value="ECO:0007669"/>
    <property type="project" value="UniProtKB-SubCell"/>
</dbReference>
<keyword evidence="14" id="KW-1185">Reference proteome</keyword>
<dbReference type="Pfam" id="PF01544">
    <property type="entry name" value="CorA"/>
    <property type="match status" value="1"/>
</dbReference>
<dbReference type="GO" id="GO:0015087">
    <property type="term" value="F:cobalt ion transmembrane transporter activity"/>
    <property type="evidence" value="ECO:0007669"/>
    <property type="project" value="TreeGrafter"/>
</dbReference>
<dbReference type="GO" id="GO:0015095">
    <property type="term" value="F:magnesium ion transmembrane transporter activity"/>
    <property type="evidence" value="ECO:0007669"/>
    <property type="project" value="TreeGrafter"/>
</dbReference>
<dbReference type="PANTHER" id="PTHR46494:SF1">
    <property type="entry name" value="CORA FAMILY METAL ION TRANSPORTER (EUROFUNG)"/>
    <property type="match status" value="1"/>
</dbReference>
<gene>
    <name evidence="13" type="ORF">G7Y82_16140</name>
</gene>
<evidence type="ECO:0008006" key="15">
    <source>
        <dbReference type="Google" id="ProtNLM"/>
    </source>
</evidence>
<dbReference type="FunFam" id="1.20.58.340:FF:000004">
    <property type="entry name" value="Magnesium transport protein CorA"/>
    <property type="match status" value="1"/>
</dbReference>
<evidence type="ECO:0000256" key="3">
    <source>
        <dbReference type="ARBA" id="ARBA00022448"/>
    </source>
</evidence>
<dbReference type="InterPro" id="IPR045861">
    <property type="entry name" value="CorA_cytoplasmic_dom"/>
</dbReference>
<dbReference type="SUPFAM" id="SSF144083">
    <property type="entry name" value="Magnesium transport protein CorA, transmembrane region"/>
    <property type="match status" value="1"/>
</dbReference>
<feature type="transmembrane region" description="Helical" evidence="12">
    <location>
        <begin position="288"/>
        <end position="310"/>
    </location>
</feature>
<evidence type="ECO:0000313" key="13">
    <source>
        <dbReference type="EMBL" id="NKF23844.1"/>
    </source>
</evidence>
<evidence type="ECO:0000256" key="10">
    <source>
        <dbReference type="ARBA" id="ARBA00034269"/>
    </source>
</evidence>
<comment type="subcellular location">
    <subcellularLocation>
        <location evidence="1">Cell membrane</location>
        <topology evidence="1">Multi-pass membrane protein</topology>
    </subcellularLocation>
</comment>
<evidence type="ECO:0000256" key="12">
    <source>
        <dbReference type="SAM" id="Phobius"/>
    </source>
</evidence>
<dbReference type="AlphaFoldDB" id="A0A970B9Z0"/>
<keyword evidence="9 12" id="KW-0472">Membrane</keyword>
<organism evidence="13 14">
    <name type="scientific">Solimonas marina</name>
    <dbReference type="NCBI Taxonomy" id="2714601"/>
    <lineage>
        <taxon>Bacteria</taxon>
        <taxon>Pseudomonadati</taxon>
        <taxon>Pseudomonadota</taxon>
        <taxon>Gammaproteobacteria</taxon>
        <taxon>Nevskiales</taxon>
        <taxon>Nevskiaceae</taxon>
        <taxon>Solimonas</taxon>
    </lineage>
</organism>
<dbReference type="InterPro" id="IPR002523">
    <property type="entry name" value="MgTranspt_CorA/ZnTranspt_ZntB"/>
</dbReference>
<dbReference type="Proteomes" id="UP000653472">
    <property type="component" value="Unassembled WGS sequence"/>
</dbReference>
<evidence type="ECO:0000256" key="8">
    <source>
        <dbReference type="ARBA" id="ARBA00023065"/>
    </source>
</evidence>
<protein>
    <recommendedName>
        <fullName evidence="15">Magnesium transporter</fullName>
    </recommendedName>
</protein>
<comment type="similarity">
    <text evidence="2">Belongs to the CorA metal ion transporter (MIT) (TC 1.A.35) family.</text>
</comment>
<accession>A0A970B9Z0</accession>
<comment type="caution">
    <text evidence="13">The sequence shown here is derived from an EMBL/GenBank/DDBJ whole genome shotgun (WGS) entry which is preliminary data.</text>
</comment>
<dbReference type="SUPFAM" id="SSF143865">
    <property type="entry name" value="CorA soluble domain-like"/>
    <property type="match status" value="1"/>
</dbReference>
<keyword evidence="7 12" id="KW-1133">Transmembrane helix</keyword>
<dbReference type="Gene3D" id="1.20.58.340">
    <property type="entry name" value="Magnesium transport protein CorA, transmembrane region"/>
    <property type="match status" value="2"/>
</dbReference>
<evidence type="ECO:0000256" key="2">
    <source>
        <dbReference type="ARBA" id="ARBA00009765"/>
    </source>
</evidence>
<keyword evidence="5 12" id="KW-0812">Transmembrane</keyword>
<keyword evidence="6" id="KW-0460">Magnesium</keyword>
<keyword evidence="8" id="KW-0406">Ion transport</keyword>
<dbReference type="EMBL" id="JAAVXB010000010">
    <property type="protein sequence ID" value="NKF23844.1"/>
    <property type="molecule type" value="Genomic_DNA"/>
</dbReference>
<dbReference type="GO" id="GO:0050897">
    <property type="term" value="F:cobalt ion binding"/>
    <property type="evidence" value="ECO:0007669"/>
    <property type="project" value="TreeGrafter"/>
</dbReference>
<sequence length="317" mass="35233">MLTIHLADHESPVVWTPERELPVDGVWFDLCNPTPEEIRRIERMSGFAMPSREAVSALGLAQRNRDDERTLHMQVAMAADDGGPDTPLGLALDERFLISLRYAPSRAIDAAATQWQHSRETTPVSVFALLLETSINEVAGEMQKIAGDVAQLSDAVFVDARLRTSDLQDLMLCVGRLEGRLARFRPSLLGFARTLGFVENRAPSFLTKAARSRLKVIASDLKTLEEFDDQLTEKLQFLLDAILGFINTAQNAVMKLLTVASVVTIPPVILAGIWGMNFAHMPELKWAWGYPLALGVLLVSMLLPLAWFGWRGWLGRD</sequence>
<evidence type="ECO:0000256" key="6">
    <source>
        <dbReference type="ARBA" id="ARBA00022842"/>
    </source>
</evidence>
<evidence type="ECO:0000256" key="9">
    <source>
        <dbReference type="ARBA" id="ARBA00023136"/>
    </source>
</evidence>
<feature type="transmembrane region" description="Helical" evidence="12">
    <location>
        <begin position="256"/>
        <end position="276"/>
    </location>
</feature>